<dbReference type="RefSeq" id="XP_009023988.1">
    <property type="nucleotide sequence ID" value="XM_009025740.1"/>
</dbReference>
<evidence type="ECO:0000256" key="2">
    <source>
        <dbReference type="PROSITE-ProRule" id="PRU00191"/>
    </source>
</evidence>
<dbReference type="OrthoDB" id="5914531at2759"/>
<dbReference type="InterPro" id="IPR000980">
    <property type="entry name" value="SH2"/>
</dbReference>
<dbReference type="InterPro" id="IPR051846">
    <property type="entry name" value="SH2_domain_adapters"/>
</dbReference>
<dbReference type="SMART" id="SM00252">
    <property type="entry name" value="SH2"/>
    <property type="match status" value="1"/>
</dbReference>
<reference evidence="6" key="1">
    <citation type="submission" date="2012-12" db="EMBL/GenBank/DDBJ databases">
        <authorList>
            <person name="Hellsten U."/>
            <person name="Grimwood J."/>
            <person name="Chapman J.A."/>
            <person name="Shapiro H."/>
            <person name="Aerts A."/>
            <person name="Otillar R.P."/>
            <person name="Terry A.Y."/>
            <person name="Boore J.L."/>
            <person name="Simakov O."/>
            <person name="Marletaz F."/>
            <person name="Cho S.-J."/>
            <person name="Edsinger-Gonzales E."/>
            <person name="Havlak P."/>
            <person name="Kuo D.-H."/>
            <person name="Larsson T."/>
            <person name="Lv J."/>
            <person name="Arendt D."/>
            <person name="Savage R."/>
            <person name="Osoegawa K."/>
            <person name="de Jong P."/>
            <person name="Lindberg D.R."/>
            <person name="Seaver E.C."/>
            <person name="Weisblat D.A."/>
            <person name="Putnam N.H."/>
            <person name="Grigoriev I.V."/>
            <person name="Rokhsar D.S."/>
        </authorList>
    </citation>
    <scope>NUCLEOTIDE SEQUENCE</scope>
</reference>
<accession>T1EJQ4</accession>
<evidence type="ECO:0000313" key="4">
    <source>
        <dbReference type="EMBL" id="ESN97914.1"/>
    </source>
</evidence>
<dbReference type="InterPro" id="IPR036860">
    <property type="entry name" value="SH2_dom_sf"/>
</dbReference>
<evidence type="ECO:0000259" key="3">
    <source>
        <dbReference type="PROSITE" id="PS50001"/>
    </source>
</evidence>
<reference evidence="4 6" key="2">
    <citation type="journal article" date="2013" name="Nature">
        <title>Insights into bilaterian evolution from three spiralian genomes.</title>
        <authorList>
            <person name="Simakov O."/>
            <person name="Marletaz F."/>
            <person name="Cho S.J."/>
            <person name="Edsinger-Gonzales E."/>
            <person name="Havlak P."/>
            <person name="Hellsten U."/>
            <person name="Kuo D.H."/>
            <person name="Larsson T."/>
            <person name="Lv J."/>
            <person name="Arendt D."/>
            <person name="Savage R."/>
            <person name="Osoegawa K."/>
            <person name="de Jong P."/>
            <person name="Grimwood J."/>
            <person name="Chapman J.A."/>
            <person name="Shapiro H."/>
            <person name="Aerts A."/>
            <person name="Otillar R.P."/>
            <person name="Terry A.Y."/>
            <person name="Boore J.L."/>
            <person name="Grigoriev I.V."/>
            <person name="Lindberg D.R."/>
            <person name="Seaver E.C."/>
            <person name="Weisblat D.A."/>
            <person name="Putnam N.H."/>
            <person name="Rokhsar D.S."/>
        </authorList>
    </citation>
    <scope>NUCLEOTIDE SEQUENCE</scope>
</reference>
<sequence>WFHGLLSRQEAELLLRDSVEGSYLVRISESNNKDYSLSLSDSGYLHIKIIISCDDMFILGQFSQPFVSVASIIEFFASNKLPIKGTRHILLSHPI</sequence>
<dbReference type="SUPFAM" id="SSF55550">
    <property type="entry name" value="SH2 domain"/>
    <property type="match status" value="1"/>
</dbReference>
<reference evidence="5" key="3">
    <citation type="submission" date="2015-06" db="UniProtKB">
        <authorList>
            <consortium name="EnsemblMetazoa"/>
        </authorList>
    </citation>
    <scope>IDENTIFICATION</scope>
</reference>
<dbReference type="InParanoid" id="T1EJQ4"/>
<name>T1EJQ4_HELRO</name>
<keyword evidence="6" id="KW-1185">Reference proteome</keyword>
<dbReference type="PROSITE" id="PS50001">
    <property type="entry name" value="SH2"/>
    <property type="match status" value="1"/>
</dbReference>
<dbReference type="HOGENOM" id="CLU_141201_1_0_1"/>
<evidence type="ECO:0000313" key="5">
    <source>
        <dbReference type="EnsemblMetazoa" id="HelroP146123"/>
    </source>
</evidence>
<dbReference type="PANTHER" id="PTHR15127:SF32">
    <property type="entry name" value="HEAVYWEIGHT, ISOFORM A"/>
    <property type="match status" value="1"/>
</dbReference>
<dbReference type="KEGG" id="hro:HELRODRAFT_146123"/>
<protein>
    <recommendedName>
        <fullName evidence="3">SH2 domain-containing protein</fullName>
    </recommendedName>
</protein>
<dbReference type="EMBL" id="AMQM01006097">
    <property type="status" value="NOT_ANNOTATED_CDS"/>
    <property type="molecule type" value="Genomic_DNA"/>
</dbReference>
<proteinExistence type="predicted"/>
<dbReference type="EMBL" id="KB097269">
    <property type="protein sequence ID" value="ESN97914.1"/>
    <property type="molecule type" value="Genomic_DNA"/>
</dbReference>
<evidence type="ECO:0000313" key="6">
    <source>
        <dbReference type="Proteomes" id="UP000015101"/>
    </source>
</evidence>
<organism evidence="5 6">
    <name type="scientific">Helobdella robusta</name>
    <name type="common">Californian leech</name>
    <dbReference type="NCBI Taxonomy" id="6412"/>
    <lineage>
        <taxon>Eukaryota</taxon>
        <taxon>Metazoa</taxon>
        <taxon>Spiralia</taxon>
        <taxon>Lophotrochozoa</taxon>
        <taxon>Annelida</taxon>
        <taxon>Clitellata</taxon>
        <taxon>Hirudinea</taxon>
        <taxon>Rhynchobdellida</taxon>
        <taxon>Glossiphoniidae</taxon>
        <taxon>Helobdella</taxon>
    </lineage>
</organism>
<dbReference type="CTD" id="20196804"/>
<keyword evidence="1 2" id="KW-0727">SH2 domain</keyword>
<dbReference type="PANTHER" id="PTHR15127">
    <property type="entry name" value="HEAVYWEIGHT, ISOFORM A"/>
    <property type="match status" value="1"/>
</dbReference>
<dbReference type="AlphaFoldDB" id="T1EJQ4"/>
<evidence type="ECO:0000256" key="1">
    <source>
        <dbReference type="ARBA" id="ARBA00022999"/>
    </source>
</evidence>
<gene>
    <name evidence="5" type="primary">20196804</name>
    <name evidence="4" type="ORF">HELRODRAFT_146123</name>
</gene>
<dbReference type="Pfam" id="PF00017">
    <property type="entry name" value="SH2"/>
    <property type="match status" value="1"/>
</dbReference>
<dbReference type="EnsemblMetazoa" id="HelroT146123">
    <property type="protein sequence ID" value="HelroP146123"/>
    <property type="gene ID" value="HelroG146123"/>
</dbReference>
<dbReference type="Proteomes" id="UP000015101">
    <property type="component" value="Unassembled WGS sequence"/>
</dbReference>
<dbReference type="PRINTS" id="PR00401">
    <property type="entry name" value="SH2DOMAIN"/>
</dbReference>
<dbReference type="GeneID" id="20196804"/>
<feature type="domain" description="SH2" evidence="3">
    <location>
        <begin position="1"/>
        <end position="95"/>
    </location>
</feature>
<dbReference type="Gene3D" id="3.30.505.10">
    <property type="entry name" value="SH2 domain"/>
    <property type="match status" value="1"/>
</dbReference>